<proteinExistence type="predicted"/>
<comment type="caution">
    <text evidence="2">The sequence shown here is derived from an EMBL/GenBank/DDBJ whole genome shotgun (WGS) entry which is preliminary data.</text>
</comment>
<dbReference type="AlphaFoldDB" id="A0A9Q1H1S6"/>
<accession>A0A9Q1H1S6</accession>
<evidence type="ECO:0000313" key="3">
    <source>
        <dbReference type="Proteomes" id="UP001152320"/>
    </source>
</evidence>
<feature type="region of interest" description="Disordered" evidence="1">
    <location>
        <begin position="11"/>
        <end position="35"/>
    </location>
</feature>
<organism evidence="2 3">
    <name type="scientific">Holothuria leucospilota</name>
    <name type="common">Black long sea cucumber</name>
    <name type="synonym">Mertensiothuria leucospilota</name>
    <dbReference type="NCBI Taxonomy" id="206669"/>
    <lineage>
        <taxon>Eukaryota</taxon>
        <taxon>Metazoa</taxon>
        <taxon>Echinodermata</taxon>
        <taxon>Eleutherozoa</taxon>
        <taxon>Echinozoa</taxon>
        <taxon>Holothuroidea</taxon>
        <taxon>Aspidochirotacea</taxon>
        <taxon>Aspidochirotida</taxon>
        <taxon>Holothuriidae</taxon>
        <taxon>Holothuria</taxon>
    </lineage>
</organism>
<evidence type="ECO:0000256" key="1">
    <source>
        <dbReference type="SAM" id="MobiDB-lite"/>
    </source>
</evidence>
<reference evidence="2" key="1">
    <citation type="submission" date="2021-10" db="EMBL/GenBank/DDBJ databases">
        <title>Tropical sea cucumber genome reveals ecological adaptation and Cuvierian tubules defense mechanism.</title>
        <authorList>
            <person name="Chen T."/>
        </authorList>
    </citation>
    <scope>NUCLEOTIDE SEQUENCE</scope>
    <source>
        <strain evidence="2">Nanhai2018</strain>
        <tissue evidence="2">Muscle</tissue>
    </source>
</reference>
<gene>
    <name evidence="2" type="ORF">HOLleu_25321</name>
</gene>
<dbReference type="EMBL" id="JAIZAY010000012">
    <property type="protein sequence ID" value="KAJ8031947.1"/>
    <property type="molecule type" value="Genomic_DNA"/>
</dbReference>
<keyword evidence="3" id="KW-1185">Reference proteome</keyword>
<protein>
    <submittedName>
        <fullName evidence="2">Uncharacterized protein</fullName>
    </submittedName>
</protein>
<sequence length="93" mass="10562">MQYCESFRGFHPWTPTGDPPLDPARGPNAGPWTPRVGTRASRSWCTFGSHEIFHLGPSPSKFLVPHLVIRLFNGIFMAEWHDTCIFCVTYLVN</sequence>
<name>A0A9Q1H1S6_HOLLE</name>
<dbReference type="Proteomes" id="UP001152320">
    <property type="component" value="Chromosome 12"/>
</dbReference>
<evidence type="ECO:0000313" key="2">
    <source>
        <dbReference type="EMBL" id="KAJ8031947.1"/>
    </source>
</evidence>